<evidence type="ECO:0000256" key="7">
    <source>
        <dbReference type="ARBA" id="ARBA00023235"/>
    </source>
</evidence>
<dbReference type="NCBIfam" id="TIGR00652">
    <property type="entry name" value="DapF"/>
    <property type="match status" value="1"/>
</dbReference>
<feature type="site" description="Could be important to modulate the pK values of the two catalytic cysteine residues" evidence="9">
    <location>
        <position position="217"/>
    </location>
</feature>
<dbReference type="EMBL" id="MPDK01000004">
    <property type="protein sequence ID" value="PWI58381.1"/>
    <property type="molecule type" value="Genomic_DNA"/>
</dbReference>
<keyword evidence="5 9" id="KW-0028">Amino-acid biosynthesis</keyword>
<gene>
    <name evidence="9" type="primary">dapF</name>
    <name evidence="11" type="ORF">BM613_03975</name>
</gene>
<dbReference type="Pfam" id="PF01678">
    <property type="entry name" value="DAP_epimerase"/>
    <property type="match status" value="2"/>
</dbReference>
<evidence type="ECO:0000256" key="5">
    <source>
        <dbReference type="ARBA" id="ARBA00022605"/>
    </source>
</evidence>
<accession>A0A2U3DAS9</accession>
<name>A0A2U3DAS9_SULT2</name>
<evidence type="ECO:0000256" key="10">
    <source>
        <dbReference type="PROSITE-ProRule" id="PRU10125"/>
    </source>
</evidence>
<evidence type="ECO:0000256" key="9">
    <source>
        <dbReference type="HAMAP-Rule" id="MF_00197"/>
    </source>
</evidence>
<dbReference type="Gene3D" id="3.10.310.10">
    <property type="entry name" value="Diaminopimelate Epimerase, Chain A, domain 1"/>
    <property type="match status" value="2"/>
</dbReference>
<feature type="binding site" evidence="9">
    <location>
        <position position="166"/>
    </location>
    <ligand>
        <name>substrate</name>
    </ligand>
</feature>
<dbReference type="HAMAP" id="MF_00197">
    <property type="entry name" value="DAP_epimerase"/>
    <property type="match status" value="1"/>
</dbReference>
<protein>
    <recommendedName>
        <fullName evidence="3 9">Diaminopimelate epimerase</fullName>
        <shortName evidence="9">DAP epimerase</shortName>
        <ecNumber evidence="3 9">5.1.1.7</ecNumber>
    </recommendedName>
    <alternativeName>
        <fullName evidence="9">PLP-independent amino acid racemase</fullName>
    </alternativeName>
</protein>
<evidence type="ECO:0000256" key="2">
    <source>
        <dbReference type="ARBA" id="ARBA00010219"/>
    </source>
</evidence>
<dbReference type="GO" id="GO:0008837">
    <property type="term" value="F:diaminopimelate epimerase activity"/>
    <property type="evidence" value="ECO:0007669"/>
    <property type="project" value="UniProtKB-UniRule"/>
</dbReference>
<dbReference type="UniPathway" id="UPA00034">
    <property type="reaction ID" value="UER00025"/>
</dbReference>
<dbReference type="OrthoDB" id="9805408at2"/>
<dbReference type="FunFam" id="3.10.310.10:FF:000004">
    <property type="entry name" value="Diaminopimelate epimerase"/>
    <property type="match status" value="1"/>
</dbReference>
<comment type="similarity">
    <text evidence="2 9">Belongs to the diaminopimelate epimerase family.</text>
</comment>
<dbReference type="RefSeq" id="WP_109429884.1">
    <property type="nucleotide sequence ID" value="NZ_MPDK01000004.1"/>
</dbReference>
<feature type="active site" description="Proton acceptor" evidence="9">
    <location>
        <position position="226"/>
    </location>
</feature>
<feature type="binding site" evidence="9">
    <location>
        <position position="11"/>
    </location>
    <ligand>
        <name>substrate</name>
    </ligand>
</feature>
<feature type="active site" description="Proton donor" evidence="9">
    <location>
        <position position="73"/>
    </location>
</feature>
<keyword evidence="12" id="KW-1185">Reference proteome</keyword>
<feature type="binding site" evidence="9">
    <location>
        <begin position="74"/>
        <end position="75"/>
    </location>
    <ligand>
        <name>substrate</name>
    </ligand>
</feature>
<feature type="binding site" evidence="9">
    <location>
        <begin position="227"/>
        <end position="228"/>
    </location>
    <ligand>
        <name>substrate</name>
    </ligand>
</feature>
<keyword evidence="7 9" id="KW-0413">Isomerase</keyword>
<feature type="binding site" evidence="9">
    <location>
        <position position="64"/>
    </location>
    <ligand>
        <name>substrate</name>
    </ligand>
</feature>
<dbReference type="InterPro" id="IPR001653">
    <property type="entry name" value="DAP_epimerase_DapF"/>
</dbReference>
<organism evidence="11 12">
    <name type="scientific">Sulfoacidibacillus thermotolerans</name>
    <name type="common">Acidibacillus sulfuroxidans</name>
    <dbReference type="NCBI Taxonomy" id="1765684"/>
    <lineage>
        <taxon>Bacteria</taxon>
        <taxon>Bacillati</taxon>
        <taxon>Bacillota</taxon>
        <taxon>Bacilli</taxon>
        <taxon>Bacillales</taxon>
        <taxon>Alicyclobacillaceae</taxon>
        <taxon>Sulfoacidibacillus</taxon>
    </lineage>
</organism>
<dbReference type="AlphaFoldDB" id="A0A2U3DAS9"/>
<comment type="subcellular location">
    <subcellularLocation>
        <location evidence="9">Cytoplasm</location>
    </subcellularLocation>
</comment>
<comment type="function">
    <text evidence="9">Catalyzes the stereoinversion of LL-2,6-diaminopimelate (L,L-DAP) to meso-diaminopimelate (meso-DAP), a precursor of L-lysine and an essential component of the bacterial peptidoglycan.</text>
</comment>
<comment type="subunit">
    <text evidence="9">Homodimer.</text>
</comment>
<evidence type="ECO:0000256" key="1">
    <source>
        <dbReference type="ARBA" id="ARBA00005196"/>
    </source>
</evidence>
<dbReference type="GO" id="GO:0005829">
    <property type="term" value="C:cytosol"/>
    <property type="evidence" value="ECO:0007669"/>
    <property type="project" value="TreeGrafter"/>
</dbReference>
<comment type="caution">
    <text evidence="11">The sequence shown here is derived from an EMBL/GenBank/DDBJ whole genome shotgun (WGS) entry which is preliminary data.</text>
</comment>
<dbReference type="PANTHER" id="PTHR31689">
    <property type="entry name" value="DIAMINOPIMELATE EPIMERASE, CHLOROPLASTIC"/>
    <property type="match status" value="1"/>
</dbReference>
<dbReference type="InterPro" id="IPR018510">
    <property type="entry name" value="DAP_epimerase_AS"/>
</dbReference>
<dbReference type="SUPFAM" id="SSF54506">
    <property type="entry name" value="Diaminopimelate epimerase-like"/>
    <property type="match status" value="1"/>
</dbReference>
<sequence length="291" mass="31631">MKFAKMHGLGNNYIYVNLWDTLIEEKEFAPLAVAVSNVNTGIGSDGMITMGPSHIADARMRIFNEDGSEGENCGNGLRCVGKYLYEKGIVPKERLTVETKGGLMYLELHLNEAGDVVEEVTVDMGEPRLRREQLPVLGGAPDEQALLQPIEVGGEMFQFTGVSMGNPHAVIFVDDATKIDVAGIGPKLEHHPLFPERVNVEFVTAKNDRELDFRVWERGSGITMACGTGACAAVVAGVLTNRLQRGETVVVHLLGGDLSIRWGHDGHVYMRGPAAWICEGEWLGDGGSKRG</sequence>
<feature type="active site" evidence="10">
    <location>
        <position position="73"/>
    </location>
</feature>
<dbReference type="EC" id="5.1.1.7" evidence="3 9"/>
<evidence type="ECO:0000313" key="11">
    <source>
        <dbReference type="EMBL" id="PWI58381.1"/>
    </source>
</evidence>
<keyword evidence="4 9" id="KW-0963">Cytoplasm</keyword>
<comment type="caution">
    <text evidence="9">Lacks conserved residue(s) required for the propagation of feature annotation.</text>
</comment>
<dbReference type="PANTHER" id="PTHR31689:SF0">
    <property type="entry name" value="DIAMINOPIMELATE EPIMERASE"/>
    <property type="match status" value="1"/>
</dbReference>
<feature type="binding site" evidence="9">
    <location>
        <begin position="217"/>
        <end position="218"/>
    </location>
    <ligand>
        <name>substrate</name>
    </ligand>
</feature>
<dbReference type="Proteomes" id="UP000245380">
    <property type="component" value="Unassembled WGS sequence"/>
</dbReference>
<comment type="catalytic activity">
    <reaction evidence="8 9">
        <text>(2S,6S)-2,6-diaminopimelate = meso-2,6-diaminopimelate</text>
        <dbReference type="Rhea" id="RHEA:15393"/>
        <dbReference type="ChEBI" id="CHEBI:57609"/>
        <dbReference type="ChEBI" id="CHEBI:57791"/>
        <dbReference type="EC" id="5.1.1.7"/>
    </reaction>
</comment>
<feature type="site" description="Could be important to modulate the pK values of the two catalytic cysteine residues" evidence="9">
    <location>
        <position position="168"/>
    </location>
</feature>
<evidence type="ECO:0000256" key="3">
    <source>
        <dbReference type="ARBA" id="ARBA00013080"/>
    </source>
</evidence>
<reference evidence="11 12" key="1">
    <citation type="submission" date="2016-11" db="EMBL/GenBank/DDBJ databases">
        <title>Comparative genomics of Acidibacillus ferroxidans species.</title>
        <authorList>
            <person name="Oliveira G."/>
            <person name="Nunes G."/>
            <person name="Oliveira R."/>
            <person name="Araujo F."/>
            <person name="Salim A."/>
            <person name="Scholte L."/>
            <person name="Morais D."/>
            <person name="Nancucheo I."/>
            <person name="Johnson D.B."/>
            <person name="Grail B."/>
            <person name="Bittencourt J."/>
            <person name="Valadares R."/>
        </authorList>
    </citation>
    <scope>NUCLEOTIDE SEQUENCE [LARGE SCALE GENOMIC DNA]</scope>
    <source>
        <strain evidence="11 12">Y002</strain>
    </source>
</reference>
<comment type="pathway">
    <text evidence="1 9">Amino-acid biosynthesis; L-lysine biosynthesis via DAP pathway; DL-2,6-diaminopimelate from LL-2,6-diaminopimelate: step 1/1.</text>
</comment>
<evidence type="ECO:0000256" key="4">
    <source>
        <dbReference type="ARBA" id="ARBA00022490"/>
    </source>
</evidence>
<dbReference type="GO" id="GO:0009089">
    <property type="term" value="P:lysine biosynthetic process via diaminopimelate"/>
    <property type="evidence" value="ECO:0007669"/>
    <property type="project" value="UniProtKB-UniRule"/>
</dbReference>
<feature type="binding site" evidence="9">
    <location>
        <position position="199"/>
    </location>
    <ligand>
        <name>substrate</name>
    </ligand>
</feature>
<evidence type="ECO:0000313" key="12">
    <source>
        <dbReference type="Proteomes" id="UP000245380"/>
    </source>
</evidence>
<evidence type="ECO:0000256" key="8">
    <source>
        <dbReference type="ARBA" id="ARBA00051712"/>
    </source>
</evidence>
<keyword evidence="6 9" id="KW-0457">Lysine biosynthesis</keyword>
<proteinExistence type="inferred from homology"/>
<dbReference type="PROSITE" id="PS01326">
    <property type="entry name" value="DAP_EPIMERASE"/>
    <property type="match status" value="1"/>
</dbReference>
<evidence type="ECO:0000256" key="6">
    <source>
        <dbReference type="ARBA" id="ARBA00023154"/>
    </source>
</evidence>